<dbReference type="InterPro" id="IPR008514">
    <property type="entry name" value="T6SS_Hcp"/>
</dbReference>
<accession>A0A0C2EIV9</accession>
<keyword evidence="2" id="KW-1185">Reference proteome</keyword>
<name>A0A0C2EIV9_9PSED</name>
<dbReference type="InterPro" id="IPR053165">
    <property type="entry name" value="HSI-I_assembly_Hcp1"/>
</dbReference>
<dbReference type="Proteomes" id="UP000031535">
    <property type="component" value="Unassembled WGS sequence"/>
</dbReference>
<sequence>MILLKFKTEIKGNSQETNHKDWIVIDSWSFSSGRPISFDNDREVGVGHVSDMAFSKTTDIASPNLFIESITGKSLEEATLRIIQTSGSSTGKNEPYVEFTLQNPIICHYSINNGSGDRPTENFLINFTGITYKYKHFVNGNVKAEVEKSFSRITETTV</sequence>
<dbReference type="RefSeq" id="WP_052451038.1">
    <property type="nucleotide sequence ID" value="NZ_JXDG01000003.1"/>
</dbReference>
<dbReference type="EMBL" id="JXDG01000003">
    <property type="protein sequence ID" value="KIH85989.1"/>
    <property type="molecule type" value="Genomic_DNA"/>
</dbReference>
<dbReference type="InterPro" id="IPR036624">
    <property type="entry name" value="Hcp1-lik_sf"/>
</dbReference>
<protein>
    <submittedName>
        <fullName evidence="1">Putative cytoplasmic protein USSDB7A</fullName>
    </submittedName>
</protein>
<dbReference type="STRING" id="226910.UCMB321_0356"/>
<proteinExistence type="predicted"/>
<dbReference type="PANTHER" id="PTHR36152">
    <property type="entry name" value="CYTOPLASMIC PROTEIN-RELATED"/>
    <property type="match status" value="1"/>
</dbReference>
<dbReference type="PATRIC" id="fig|226910.6.peg.357"/>
<dbReference type="OrthoDB" id="6869716at2"/>
<reference evidence="1 2" key="1">
    <citation type="submission" date="2015-01" db="EMBL/GenBank/DDBJ databases">
        <title>Complete genome of Pseudomonas batumici UCM B-321 producer of the batumin antibiotic with strong antistaphilococcal and potential anticancer activity.</title>
        <authorList>
            <person name="Klochko V.V."/>
            <person name="Zelena L.B."/>
            <person name="Elena K.A."/>
            <person name="Reva O.N."/>
        </authorList>
    </citation>
    <scope>NUCLEOTIDE SEQUENCE [LARGE SCALE GENOMIC DNA]</scope>
    <source>
        <strain evidence="1 2">UCM B-321</strain>
    </source>
</reference>
<evidence type="ECO:0000313" key="1">
    <source>
        <dbReference type="EMBL" id="KIH85989.1"/>
    </source>
</evidence>
<comment type="caution">
    <text evidence="1">The sequence shown here is derived from an EMBL/GenBank/DDBJ whole genome shotgun (WGS) entry which is preliminary data.</text>
</comment>
<dbReference type="AlphaFoldDB" id="A0A0C2EIV9"/>
<dbReference type="Gene3D" id="2.30.110.20">
    <property type="entry name" value="Hcp1-like"/>
    <property type="match status" value="1"/>
</dbReference>
<dbReference type="SUPFAM" id="SSF141452">
    <property type="entry name" value="Hcp1-like"/>
    <property type="match status" value="1"/>
</dbReference>
<gene>
    <name evidence="1" type="ORF">UCMB321_0356</name>
</gene>
<dbReference type="PANTHER" id="PTHR36152:SF1">
    <property type="entry name" value="UBIQUITIN-LIKE DOMAIN-CONTAINING PROTEIN"/>
    <property type="match status" value="1"/>
</dbReference>
<organism evidence="1 2">
    <name type="scientific">Pseudomonas batumici</name>
    <dbReference type="NCBI Taxonomy" id="226910"/>
    <lineage>
        <taxon>Bacteria</taxon>
        <taxon>Pseudomonadati</taxon>
        <taxon>Pseudomonadota</taxon>
        <taxon>Gammaproteobacteria</taxon>
        <taxon>Pseudomonadales</taxon>
        <taxon>Pseudomonadaceae</taxon>
        <taxon>Pseudomonas</taxon>
    </lineage>
</organism>
<dbReference type="Pfam" id="PF05638">
    <property type="entry name" value="T6SS_HCP"/>
    <property type="match status" value="1"/>
</dbReference>
<evidence type="ECO:0000313" key="2">
    <source>
        <dbReference type="Proteomes" id="UP000031535"/>
    </source>
</evidence>